<dbReference type="RefSeq" id="XP_064705817.1">
    <property type="nucleotide sequence ID" value="XM_064846837.1"/>
</dbReference>
<keyword evidence="4" id="KW-0560">Oxidoreductase</keyword>
<evidence type="ECO:0000313" key="7">
    <source>
        <dbReference type="EMBL" id="KAK5051590.1"/>
    </source>
</evidence>
<evidence type="ECO:0000256" key="5">
    <source>
        <dbReference type="RuleBase" id="RU361277"/>
    </source>
</evidence>
<evidence type="ECO:0000256" key="2">
    <source>
        <dbReference type="ARBA" id="ARBA00022723"/>
    </source>
</evidence>
<dbReference type="InterPro" id="IPR011032">
    <property type="entry name" value="GroES-like_sf"/>
</dbReference>
<evidence type="ECO:0000259" key="6">
    <source>
        <dbReference type="SMART" id="SM00829"/>
    </source>
</evidence>
<dbReference type="Gene3D" id="3.40.50.720">
    <property type="entry name" value="NAD(P)-binding Rossmann-like Domain"/>
    <property type="match status" value="1"/>
</dbReference>
<dbReference type="GeneID" id="89971436"/>
<keyword evidence="2 5" id="KW-0479">Metal-binding</keyword>
<dbReference type="Pfam" id="PF08240">
    <property type="entry name" value="ADH_N"/>
    <property type="match status" value="1"/>
</dbReference>
<protein>
    <recommendedName>
        <fullName evidence="6">Enoyl reductase (ER) domain-containing protein</fullName>
    </recommendedName>
</protein>
<dbReference type="EMBL" id="JAVRRD010000015">
    <property type="protein sequence ID" value="KAK5051590.1"/>
    <property type="molecule type" value="Genomic_DNA"/>
</dbReference>
<dbReference type="InterPro" id="IPR036291">
    <property type="entry name" value="NAD(P)-bd_dom_sf"/>
</dbReference>
<dbReference type="InterPro" id="IPR013149">
    <property type="entry name" value="ADH-like_C"/>
</dbReference>
<reference evidence="7 8" key="1">
    <citation type="submission" date="2023-08" db="EMBL/GenBank/DDBJ databases">
        <title>Black Yeasts Isolated from many extreme environments.</title>
        <authorList>
            <person name="Coleine C."/>
            <person name="Stajich J.E."/>
            <person name="Selbmann L."/>
        </authorList>
    </citation>
    <scope>NUCLEOTIDE SEQUENCE [LARGE SCALE GENOMIC DNA]</scope>
    <source>
        <strain evidence="7 8">CCFEE 5792</strain>
    </source>
</reference>
<name>A0AAV9NBV3_9EURO</name>
<proteinExistence type="inferred from homology"/>
<accession>A0AAV9NBV3</accession>
<dbReference type="InterPro" id="IPR013154">
    <property type="entry name" value="ADH-like_N"/>
</dbReference>
<dbReference type="InterPro" id="IPR047109">
    <property type="entry name" value="CAD-like"/>
</dbReference>
<gene>
    <name evidence="7" type="ORF">LTR84_003242</name>
</gene>
<keyword evidence="3 5" id="KW-0862">Zinc</keyword>
<evidence type="ECO:0000256" key="1">
    <source>
        <dbReference type="ARBA" id="ARBA00001947"/>
    </source>
</evidence>
<comment type="cofactor">
    <cofactor evidence="1 5">
        <name>Zn(2+)</name>
        <dbReference type="ChEBI" id="CHEBI:29105"/>
    </cofactor>
</comment>
<keyword evidence="8" id="KW-1185">Reference proteome</keyword>
<dbReference type="InterPro" id="IPR002328">
    <property type="entry name" value="ADH_Zn_CS"/>
</dbReference>
<dbReference type="PROSITE" id="PS00059">
    <property type="entry name" value="ADH_ZINC"/>
    <property type="match status" value="1"/>
</dbReference>
<dbReference type="SMART" id="SM00829">
    <property type="entry name" value="PKS_ER"/>
    <property type="match status" value="1"/>
</dbReference>
<dbReference type="SUPFAM" id="SSF50129">
    <property type="entry name" value="GroES-like"/>
    <property type="match status" value="1"/>
</dbReference>
<evidence type="ECO:0000313" key="8">
    <source>
        <dbReference type="Proteomes" id="UP001358417"/>
    </source>
</evidence>
<dbReference type="GO" id="GO:0016616">
    <property type="term" value="F:oxidoreductase activity, acting on the CH-OH group of donors, NAD or NADP as acceptor"/>
    <property type="evidence" value="ECO:0007669"/>
    <property type="project" value="InterPro"/>
</dbReference>
<sequence>MAESFDMRGVDGVVVQKPAEVVALKPNEVRVKITHTGVCGTDLFYVQYGCALGHEGVGIIEEVGSAVKLHKVGDRVGGGYLRSSCGSCTYCLTGRDILCYSRDCYGMASFSNGTFGTYYIGTESYVYPIPESLPSEFAAPLQCAGATVYAALKAYSRPGLRVGVLGIGGLGHLAIQFAAKSGAETVVFSTSASKEEEARGFGASEFVILGHEDQLTKPVDVLLITAAKSPEWTTFMSEKVVARGAQIVVLGAIAETLELPFSSLFFNCYNVVTNLVASRATHGEMLNFAAAHNIKPVIEEFELNEAGVADAISKLKSGKLRYRAVLHV</sequence>
<comment type="caution">
    <text evidence="7">The sequence shown here is derived from an EMBL/GenBank/DDBJ whole genome shotgun (WGS) entry which is preliminary data.</text>
</comment>
<feature type="domain" description="Enoyl reductase (ER)" evidence="6">
    <location>
        <begin position="9"/>
        <end position="326"/>
    </location>
</feature>
<evidence type="ECO:0000256" key="4">
    <source>
        <dbReference type="ARBA" id="ARBA00023002"/>
    </source>
</evidence>
<organism evidence="7 8">
    <name type="scientific">Exophiala bonariae</name>
    <dbReference type="NCBI Taxonomy" id="1690606"/>
    <lineage>
        <taxon>Eukaryota</taxon>
        <taxon>Fungi</taxon>
        <taxon>Dikarya</taxon>
        <taxon>Ascomycota</taxon>
        <taxon>Pezizomycotina</taxon>
        <taxon>Eurotiomycetes</taxon>
        <taxon>Chaetothyriomycetidae</taxon>
        <taxon>Chaetothyriales</taxon>
        <taxon>Herpotrichiellaceae</taxon>
        <taxon>Exophiala</taxon>
    </lineage>
</organism>
<comment type="similarity">
    <text evidence="5">Belongs to the zinc-containing alcohol dehydrogenase family.</text>
</comment>
<dbReference type="Proteomes" id="UP001358417">
    <property type="component" value="Unassembled WGS sequence"/>
</dbReference>
<dbReference type="CDD" id="cd05283">
    <property type="entry name" value="CAD1"/>
    <property type="match status" value="1"/>
</dbReference>
<evidence type="ECO:0000256" key="3">
    <source>
        <dbReference type="ARBA" id="ARBA00022833"/>
    </source>
</evidence>
<dbReference type="FunFam" id="3.40.50.720:FF:000022">
    <property type="entry name" value="Cinnamyl alcohol dehydrogenase"/>
    <property type="match status" value="1"/>
</dbReference>
<dbReference type="PANTHER" id="PTHR42683">
    <property type="entry name" value="ALDEHYDE REDUCTASE"/>
    <property type="match status" value="1"/>
</dbReference>
<dbReference type="Pfam" id="PF00107">
    <property type="entry name" value="ADH_zinc_N"/>
    <property type="match status" value="1"/>
</dbReference>
<dbReference type="GO" id="GO:0008270">
    <property type="term" value="F:zinc ion binding"/>
    <property type="evidence" value="ECO:0007669"/>
    <property type="project" value="InterPro"/>
</dbReference>
<dbReference type="InterPro" id="IPR020843">
    <property type="entry name" value="ER"/>
</dbReference>
<dbReference type="SUPFAM" id="SSF51735">
    <property type="entry name" value="NAD(P)-binding Rossmann-fold domains"/>
    <property type="match status" value="1"/>
</dbReference>
<dbReference type="AlphaFoldDB" id="A0AAV9NBV3"/>
<dbReference type="Gene3D" id="3.90.180.10">
    <property type="entry name" value="Medium-chain alcohol dehydrogenases, catalytic domain"/>
    <property type="match status" value="1"/>
</dbReference>